<name>A0ABS3KC50_9PROT</name>
<feature type="domain" description="Ice-binding protein C-terminal" evidence="2">
    <location>
        <begin position="176"/>
        <end position="198"/>
    </location>
</feature>
<evidence type="ECO:0000313" key="4">
    <source>
        <dbReference type="Proteomes" id="UP001518990"/>
    </source>
</evidence>
<dbReference type="NCBIfam" id="TIGR02595">
    <property type="entry name" value="PEP_CTERM"/>
    <property type="match status" value="1"/>
</dbReference>
<proteinExistence type="predicted"/>
<dbReference type="InterPro" id="IPR013424">
    <property type="entry name" value="Ice-binding_C"/>
</dbReference>
<dbReference type="RefSeq" id="WP_207446957.1">
    <property type="nucleotide sequence ID" value="NZ_CP061091.1"/>
</dbReference>
<protein>
    <submittedName>
        <fullName evidence="3">PEP-CTERM sorting domain-containing protein</fullName>
    </submittedName>
</protein>
<reference evidence="3 4" key="1">
    <citation type="submission" date="2020-09" db="EMBL/GenBank/DDBJ databases">
        <title>Roseomonas.</title>
        <authorList>
            <person name="Zhu W."/>
        </authorList>
    </citation>
    <scope>NUCLEOTIDE SEQUENCE [LARGE SCALE GENOMIC DNA]</scope>
    <source>
        <strain evidence="3 4">1311</strain>
    </source>
</reference>
<evidence type="ECO:0000313" key="3">
    <source>
        <dbReference type="EMBL" id="MBO1075027.1"/>
    </source>
</evidence>
<dbReference type="Pfam" id="PF07589">
    <property type="entry name" value="PEP-CTERM"/>
    <property type="match status" value="1"/>
</dbReference>
<dbReference type="Proteomes" id="UP001518990">
    <property type="component" value="Unassembled WGS sequence"/>
</dbReference>
<keyword evidence="1" id="KW-0732">Signal</keyword>
<evidence type="ECO:0000256" key="1">
    <source>
        <dbReference type="SAM" id="SignalP"/>
    </source>
</evidence>
<dbReference type="PROSITE" id="PS51257">
    <property type="entry name" value="PROKAR_LIPOPROTEIN"/>
    <property type="match status" value="1"/>
</dbReference>
<gene>
    <name evidence="3" type="ORF">IAI60_10445</name>
</gene>
<feature type="chain" id="PRO_5047290215" evidence="1">
    <location>
        <begin position="21"/>
        <end position="204"/>
    </location>
</feature>
<dbReference type="EMBL" id="JACTNF010000009">
    <property type="protein sequence ID" value="MBO1075027.1"/>
    <property type="molecule type" value="Genomic_DNA"/>
</dbReference>
<feature type="signal peptide" evidence="1">
    <location>
        <begin position="1"/>
        <end position="20"/>
    </location>
</feature>
<sequence>MHWKASALLAGILISSTAPLSSTQAALALTSCPASWVVNGAALVYDGPAKPGVITAASACQTLTSTNATELKANIPRINSTAFFGFDDWETNTQMMLTNDNSTGVDGTWRIRSPEFGLFDYVMVFKSKADNALTAFLMNEMFENGRWNSPFFDNHGRPDDVEHLTIARRPSGPYEVPEPMSLALFGAGLAGLVAMRRRRRHPAD</sequence>
<evidence type="ECO:0000259" key="2">
    <source>
        <dbReference type="Pfam" id="PF07589"/>
    </source>
</evidence>
<accession>A0ABS3KC50</accession>
<organism evidence="3 4">
    <name type="scientific">Roseomonas marmotae</name>
    <dbReference type="NCBI Taxonomy" id="2768161"/>
    <lineage>
        <taxon>Bacteria</taxon>
        <taxon>Pseudomonadati</taxon>
        <taxon>Pseudomonadota</taxon>
        <taxon>Alphaproteobacteria</taxon>
        <taxon>Acetobacterales</taxon>
        <taxon>Roseomonadaceae</taxon>
        <taxon>Roseomonas</taxon>
    </lineage>
</organism>
<keyword evidence="4" id="KW-1185">Reference proteome</keyword>
<comment type="caution">
    <text evidence="3">The sequence shown here is derived from an EMBL/GenBank/DDBJ whole genome shotgun (WGS) entry which is preliminary data.</text>
</comment>